<dbReference type="Proteomes" id="UP000197003">
    <property type="component" value="Chromosome"/>
</dbReference>
<sequence>MQSRELRFVKNTRLVFSTDPRDNVTCPNCKELKSECRCRPEDTVQEGQFTVVFRLEKGGRGGKTVTVLDGFPRNEEYLKTLAKEFKAKCGVGGTHILGDKAGMIEIQGDKRDQLKKILEAKKIKFKGM</sequence>
<dbReference type="SUPFAM" id="SSF55159">
    <property type="entry name" value="eIF1-like"/>
    <property type="match status" value="1"/>
</dbReference>
<dbReference type="InterPro" id="IPR005872">
    <property type="entry name" value="SUI1_arc_bac"/>
</dbReference>
<evidence type="ECO:0000313" key="5">
    <source>
        <dbReference type="Proteomes" id="UP000197003"/>
    </source>
</evidence>
<feature type="domain" description="SUI1" evidence="3">
    <location>
        <begin position="60"/>
        <end position="122"/>
    </location>
</feature>
<keyword evidence="4" id="KW-0396">Initiation factor</keyword>
<evidence type="ECO:0000256" key="2">
    <source>
        <dbReference type="ARBA" id="ARBA00022917"/>
    </source>
</evidence>
<dbReference type="InterPro" id="IPR036877">
    <property type="entry name" value="SUI1_dom_sf"/>
</dbReference>
<keyword evidence="1" id="KW-0810">Translation regulation</keyword>
<dbReference type="InterPro" id="IPR001950">
    <property type="entry name" value="SUI1"/>
</dbReference>
<proteinExistence type="predicted"/>
<protein>
    <submittedName>
        <fullName evidence="4">Translation initiation factor</fullName>
    </submittedName>
</protein>
<dbReference type="CDD" id="cd11567">
    <property type="entry name" value="YciH_like"/>
    <property type="match status" value="1"/>
</dbReference>
<name>A0A1Z3NCH6_BDEBC</name>
<dbReference type="GO" id="GO:0003743">
    <property type="term" value="F:translation initiation factor activity"/>
    <property type="evidence" value="ECO:0007669"/>
    <property type="project" value="UniProtKB-KW"/>
</dbReference>
<evidence type="ECO:0000256" key="1">
    <source>
        <dbReference type="ARBA" id="ARBA00022845"/>
    </source>
</evidence>
<dbReference type="Gene3D" id="3.30.780.10">
    <property type="entry name" value="SUI1-like domain"/>
    <property type="match status" value="1"/>
</dbReference>
<dbReference type="PROSITE" id="PS50296">
    <property type="entry name" value="SUI1"/>
    <property type="match status" value="1"/>
</dbReference>
<keyword evidence="2" id="KW-0648">Protein biosynthesis</keyword>
<organism evidence="4 5">
    <name type="scientific">Bdellovibrio bacteriovorus</name>
    <dbReference type="NCBI Taxonomy" id="959"/>
    <lineage>
        <taxon>Bacteria</taxon>
        <taxon>Pseudomonadati</taxon>
        <taxon>Bdellovibrionota</taxon>
        <taxon>Bdellovibrionia</taxon>
        <taxon>Bdellovibrionales</taxon>
        <taxon>Pseudobdellovibrionaceae</taxon>
        <taxon>Bdellovibrio</taxon>
    </lineage>
</organism>
<dbReference type="EMBL" id="CP020946">
    <property type="protein sequence ID" value="ASD65174.1"/>
    <property type="molecule type" value="Genomic_DNA"/>
</dbReference>
<dbReference type="PIRSF" id="PIRSF037511">
    <property type="entry name" value="Transl_init_SUI1_pro"/>
    <property type="match status" value="1"/>
</dbReference>
<dbReference type="GO" id="GO:0006417">
    <property type="term" value="P:regulation of translation"/>
    <property type="evidence" value="ECO:0007669"/>
    <property type="project" value="UniProtKB-KW"/>
</dbReference>
<evidence type="ECO:0000259" key="3">
    <source>
        <dbReference type="PROSITE" id="PS50296"/>
    </source>
</evidence>
<evidence type="ECO:0000313" key="4">
    <source>
        <dbReference type="EMBL" id="ASD65174.1"/>
    </source>
</evidence>
<accession>A0A1Z3NCH6</accession>
<dbReference type="AlphaFoldDB" id="A0A1Z3NCH6"/>
<dbReference type="Pfam" id="PF01253">
    <property type="entry name" value="SUI1"/>
    <property type="match status" value="1"/>
</dbReference>
<reference evidence="4 5" key="1">
    <citation type="submission" date="2017-04" db="EMBL/GenBank/DDBJ databases">
        <title>Whole genome sequence of Bdellovibrio bacteriovorus strain SSB218315.</title>
        <authorList>
            <person name="Oyedara O."/>
            <person name="Rodriguez-Perez M.A."/>
        </authorList>
    </citation>
    <scope>NUCLEOTIDE SEQUENCE [LARGE SCALE GENOMIC DNA]</scope>
    <source>
        <strain evidence="4 5">SSB218315</strain>
    </source>
</reference>
<gene>
    <name evidence="4" type="ORF">B9G79_17165</name>
</gene>